<keyword evidence="2" id="KW-1185">Reference proteome</keyword>
<accession>A0ACB9QUW2</accession>
<evidence type="ECO:0000313" key="1">
    <source>
        <dbReference type="EMBL" id="KAI4370043.1"/>
    </source>
</evidence>
<organism evidence="1 2">
    <name type="scientific">Melastoma candidum</name>
    <dbReference type="NCBI Taxonomy" id="119954"/>
    <lineage>
        <taxon>Eukaryota</taxon>
        <taxon>Viridiplantae</taxon>
        <taxon>Streptophyta</taxon>
        <taxon>Embryophyta</taxon>
        <taxon>Tracheophyta</taxon>
        <taxon>Spermatophyta</taxon>
        <taxon>Magnoliopsida</taxon>
        <taxon>eudicotyledons</taxon>
        <taxon>Gunneridae</taxon>
        <taxon>Pentapetalae</taxon>
        <taxon>rosids</taxon>
        <taxon>malvids</taxon>
        <taxon>Myrtales</taxon>
        <taxon>Melastomataceae</taxon>
        <taxon>Melastomatoideae</taxon>
        <taxon>Melastomateae</taxon>
        <taxon>Melastoma</taxon>
    </lineage>
</organism>
<proteinExistence type="predicted"/>
<sequence length="135" mass="15142">MPSLPSRRESQLENVSWSYLLECGTMIRVISWALRSARAVSRHSVILPSGRRIFPFPGGCDEEISVFLYRGHVEKEIIDQLGGREGGLLEHGELIKVRVVPYDELGRKTPDAKLLMAVALYEMAKRNGLIPPLKA</sequence>
<name>A0ACB9QUW2_9MYRT</name>
<dbReference type="EMBL" id="CM042884">
    <property type="protein sequence ID" value="KAI4370043.1"/>
    <property type="molecule type" value="Genomic_DNA"/>
</dbReference>
<reference evidence="2" key="1">
    <citation type="journal article" date="2023" name="Front. Plant Sci.">
        <title>Chromosomal-level genome assembly of Melastoma candidum provides insights into trichome evolution.</title>
        <authorList>
            <person name="Zhong Y."/>
            <person name="Wu W."/>
            <person name="Sun C."/>
            <person name="Zou P."/>
            <person name="Liu Y."/>
            <person name="Dai S."/>
            <person name="Zhou R."/>
        </authorList>
    </citation>
    <scope>NUCLEOTIDE SEQUENCE [LARGE SCALE GENOMIC DNA]</scope>
</reference>
<protein>
    <submittedName>
        <fullName evidence="1">Uncharacterized protein</fullName>
    </submittedName>
</protein>
<gene>
    <name evidence="1" type="ORF">MLD38_018430</name>
</gene>
<dbReference type="Proteomes" id="UP001057402">
    <property type="component" value="Chromosome 5"/>
</dbReference>
<evidence type="ECO:0000313" key="2">
    <source>
        <dbReference type="Proteomes" id="UP001057402"/>
    </source>
</evidence>
<comment type="caution">
    <text evidence="1">The sequence shown here is derived from an EMBL/GenBank/DDBJ whole genome shotgun (WGS) entry which is preliminary data.</text>
</comment>